<dbReference type="GO" id="GO:0005886">
    <property type="term" value="C:plasma membrane"/>
    <property type="evidence" value="ECO:0007669"/>
    <property type="project" value="UniProtKB-SubCell"/>
</dbReference>
<dbReference type="Pfam" id="PF03773">
    <property type="entry name" value="ArsP_1"/>
    <property type="match status" value="1"/>
</dbReference>
<keyword evidence="6 7" id="KW-0472">Membrane</keyword>
<evidence type="ECO:0000256" key="4">
    <source>
        <dbReference type="ARBA" id="ARBA00022692"/>
    </source>
</evidence>
<protein>
    <submittedName>
        <fullName evidence="8">Putative two-component membrane permease complex subunit SMU 747c</fullName>
    </submittedName>
</protein>
<feature type="transmembrane region" description="Helical" evidence="7">
    <location>
        <begin position="12"/>
        <end position="33"/>
    </location>
</feature>
<evidence type="ECO:0000256" key="2">
    <source>
        <dbReference type="ARBA" id="ARBA00006386"/>
    </source>
</evidence>
<sequence length="294" mass="31043">MNSFGETVRFFLLILTELTVLFLGISTLVGLVFEFISDDVLKRWLSRNGLLGNFLGATLGALTPFCSCSTIPLTVGLLRAGVPFGATMSFVLASPLLNPIIISMFWVLLGWKVSLVYFVVTFAAAMTGGVVLERLGLAEDIKNVRITGGGQGKEGLPTFGKKLKRAFLGAWSDFIGVLPYLLIGVTIGAAIYGYMPADLVARIAGPQNPLAIPLAAIIGVPLYLKAETIIPVAVALTRKGMGIGAVISLVVGGAGMSIPEMSMLAGIFKKRLVAIFIAVVFLTAVIAGFVFTII</sequence>
<accession>A0A644UHX9</accession>
<evidence type="ECO:0000256" key="5">
    <source>
        <dbReference type="ARBA" id="ARBA00022989"/>
    </source>
</evidence>
<feature type="transmembrane region" description="Helical" evidence="7">
    <location>
        <begin position="171"/>
        <end position="194"/>
    </location>
</feature>
<feature type="transmembrane region" description="Helical" evidence="7">
    <location>
        <begin position="214"/>
        <end position="236"/>
    </location>
</feature>
<evidence type="ECO:0000313" key="8">
    <source>
        <dbReference type="EMBL" id="MPL78608.1"/>
    </source>
</evidence>
<dbReference type="InterPro" id="IPR005524">
    <property type="entry name" value="DUF318"/>
</dbReference>
<dbReference type="PANTHER" id="PTHR42775">
    <property type="entry name" value="PERMEASE RV2963-RELATED"/>
    <property type="match status" value="1"/>
</dbReference>
<keyword evidence="4 7" id="KW-0812">Transmembrane</keyword>
<feature type="transmembrane region" description="Helical" evidence="7">
    <location>
        <begin position="243"/>
        <end position="267"/>
    </location>
</feature>
<dbReference type="PANTHER" id="PTHR42775:SF2">
    <property type="entry name" value="PERMEASE"/>
    <property type="match status" value="1"/>
</dbReference>
<proteinExistence type="inferred from homology"/>
<evidence type="ECO:0000256" key="6">
    <source>
        <dbReference type="ARBA" id="ARBA00023136"/>
    </source>
</evidence>
<feature type="transmembrane region" description="Helical" evidence="7">
    <location>
        <begin position="273"/>
        <end position="293"/>
    </location>
</feature>
<comment type="caution">
    <text evidence="8">The sequence shown here is derived from an EMBL/GenBank/DDBJ whole genome shotgun (WGS) entry which is preliminary data.</text>
</comment>
<evidence type="ECO:0000256" key="3">
    <source>
        <dbReference type="ARBA" id="ARBA00022475"/>
    </source>
</evidence>
<keyword evidence="3" id="KW-1003">Cell membrane</keyword>
<name>A0A644UHX9_9ZZZZ</name>
<comment type="subcellular location">
    <subcellularLocation>
        <location evidence="1">Cell membrane</location>
        <topology evidence="1">Multi-pass membrane protein</topology>
    </subcellularLocation>
</comment>
<feature type="transmembrane region" description="Helical" evidence="7">
    <location>
        <begin position="53"/>
        <end position="78"/>
    </location>
</feature>
<comment type="similarity">
    <text evidence="2">Belongs to the UPF0718 family.</text>
</comment>
<evidence type="ECO:0000256" key="1">
    <source>
        <dbReference type="ARBA" id="ARBA00004651"/>
    </source>
</evidence>
<keyword evidence="5 7" id="KW-1133">Transmembrane helix</keyword>
<dbReference type="AlphaFoldDB" id="A0A644UHX9"/>
<dbReference type="EMBL" id="VSSQ01000118">
    <property type="protein sequence ID" value="MPL78608.1"/>
    <property type="molecule type" value="Genomic_DNA"/>
</dbReference>
<gene>
    <name evidence="8" type="ORF">SDC9_24478</name>
</gene>
<organism evidence="8">
    <name type="scientific">bioreactor metagenome</name>
    <dbReference type="NCBI Taxonomy" id="1076179"/>
    <lineage>
        <taxon>unclassified sequences</taxon>
        <taxon>metagenomes</taxon>
        <taxon>ecological metagenomes</taxon>
    </lineage>
</organism>
<feature type="transmembrane region" description="Helical" evidence="7">
    <location>
        <begin position="90"/>
        <end position="109"/>
    </location>
</feature>
<reference evidence="8" key="1">
    <citation type="submission" date="2019-08" db="EMBL/GenBank/DDBJ databases">
        <authorList>
            <person name="Kucharzyk K."/>
            <person name="Murdoch R.W."/>
            <person name="Higgins S."/>
            <person name="Loffler F."/>
        </authorList>
    </citation>
    <scope>NUCLEOTIDE SEQUENCE</scope>
</reference>
<feature type="transmembrane region" description="Helical" evidence="7">
    <location>
        <begin position="115"/>
        <end position="132"/>
    </location>
</feature>
<evidence type="ECO:0000256" key="7">
    <source>
        <dbReference type="SAM" id="Phobius"/>
    </source>
</evidence>
<dbReference type="InterPro" id="IPR053166">
    <property type="entry name" value="UPF0718_permease"/>
</dbReference>